<evidence type="ECO:0000256" key="9">
    <source>
        <dbReference type="SAM" id="Phobius"/>
    </source>
</evidence>
<name>A0A5C6CMX7_9BACT</name>
<keyword evidence="4" id="KW-0201">Cytochrome c-type biogenesis</keyword>
<dbReference type="InterPro" id="IPR003834">
    <property type="entry name" value="Cyt_c_assmbl_TM_dom"/>
</dbReference>
<dbReference type="GO" id="GO:0045454">
    <property type="term" value="P:cell redox homeostasis"/>
    <property type="evidence" value="ECO:0007669"/>
    <property type="project" value="TreeGrafter"/>
</dbReference>
<feature type="transmembrane region" description="Helical" evidence="9">
    <location>
        <begin position="292"/>
        <end position="315"/>
    </location>
</feature>
<feature type="transmembrane region" description="Helical" evidence="9">
    <location>
        <begin position="406"/>
        <end position="428"/>
    </location>
</feature>
<feature type="domain" description="Thioredoxin" evidence="11">
    <location>
        <begin position="530"/>
        <end position="669"/>
    </location>
</feature>
<keyword evidence="12" id="KW-0560">Oxidoreductase</keyword>
<dbReference type="EMBL" id="SJPS01000004">
    <property type="protein sequence ID" value="TWU25900.1"/>
    <property type="molecule type" value="Genomic_DNA"/>
</dbReference>
<feature type="transmembrane region" description="Helical" evidence="9">
    <location>
        <begin position="248"/>
        <end position="271"/>
    </location>
</feature>
<dbReference type="PROSITE" id="PS51352">
    <property type="entry name" value="THIOREDOXIN_2"/>
    <property type="match status" value="1"/>
</dbReference>
<dbReference type="GO" id="GO:0047134">
    <property type="term" value="F:protein-disulfide reductase [NAD(P)H] activity"/>
    <property type="evidence" value="ECO:0007669"/>
    <property type="project" value="UniProtKB-EC"/>
</dbReference>
<keyword evidence="3 9" id="KW-0812">Transmembrane</keyword>
<evidence type="ECO:0000256" key="6">
    <source>
        <dbReference type="ARBA" id="ARBA00023136"/>
    </source>
</evidence>
<feature type="signal peptide" evidence="10">
    <location>
        <begin position="1"/>
        <end position="29"/>
    </location>
</feature>
<evidence type="ECO:0000313" key="12">
    <source>
        <dbReference type="EMBL" id="TWU25900.1"/>
    </source>
</evidence>
<evidence type="ECO:0000256" key="3">
    <source>
        <dbReference type="ARBA" id="ARBA00022692"/>
    </source>
</evidence>
<dbReference type="PANTHER" id="PTHR32234:SF3">
    <property type="entry name" value="SUPPRESSION OF COPPER SENSITIVITY PROTEIN"/>
    <property type="match status" value="1"/>
</dbReference>
<dbReference type="SUPFAM" id="SSF52833">
    <property type="entry name" value="Thioredoxin-like"/>
    <property type="match status" value="1"/>
</dbReference>
<comment type="subcellular location">
    <subcellularLocation>
        <location evidence="1">Cell membrane</location>
        <topology evidence="1">Multi-pass membrane protein</topology>
    </subcellularLocation>
</comment>
<dbReference type="Gene3D" id="3.40.30.10">
    <property type="entry name" value="Glutaredoxin"/>
    <property type="match status" value="1"/>
</dbReference>
<dbReference type="AlphaFoldDB" id="A0A5C6CMX7"/>
<evidence type="ECO:0000256" key="2">
    <source>
        <dbReference type="ARBA" id="ARBA00022475"/>
    </source>
</evidence>
<dbReference type="InterPro" id="IPR013766">
    <property type="entry name" value="Thioredoxin_domain"/>
</dbReference>
<dbReference type="Proteomes" id="UP000318437">
    <property type="component" value="Unassembled WGS sequence"/>
</dbReference>
<dbReference type="PROSITE" id="PS00194">
    <property type="entry name" value="THIOREDOXIN_1"/>
    <property type="match status" value="1"/>
</dbReference>
<evidence type="ECO:0000256" key="5">
    <source>
        <dbReference type="ARBA" id="ARBA00022989"/>
    </source>
</evidence>
<dbReference type="PANTHER" id="PTHR32234">
    <property type="entry name" value="THIOL:DISULFIDE INTERCHANGE PROTEIN DSBD"/>
    <property type="match status" value="1"/>
</dbReference>
<dbReference type="InterPro" id="IPR036249">
    <property type="entry name" value="Thioredoxin-like_sf"/>
</dbReference>
<gene>
    <name evidence="12" type="primary">dsbD_1</name>
    <name evidence="12" type="ORF">Pla144_31140</name>
</gene>
<dbReference type="InterPro" id="IPR017937">
    <property type="entry name" value="Thioredoxin_CS"/>
</dbReference>
<evidence type="ECO:0000256" key="4">
    <source>
        <dbReference type="ARBA" id="ARBA00022748"/>
    </source>
</evidence>
<dbReference type="GO" id="GO:0017004">
    <property type="term" value="P:cytochrome complex assembly"/>
    <property type="evidence" value="ECO:0007669"/>
    <property type="project" value="UniProtKB-KW"/>
</dbReference>
<evidence type="ECO:0000256" key="7">
    <source>
        <dbReference type="ARBA" id="ARBA00023284"/>
    </source>
</evidence>
<dbReference type="Pfam" id="PF13899">
    <property type="entry name" value="Thioredoxin_7"/>
    <property type="match status" value="1"/>
</dbReference>
<keyword evidence="7" id="KW-0676">Redox-active center</keyword>
<proteinExistence type="predicted"/>
<feature type="transmembrane region" description="Helical" evidence="9">
    <location>
        <begin position="495"/>
        <end position="516"/>
    </location>
</feature>
<comment type="caution">
    <text evidence="12">The sequence shown here is derived from an EMBL/GenBank/DDBJ whole genome shotgun (WGS) entry which is preliminary data.</text>
</comment>
<evidence type="ECO:0000256" key="10">
    <source>
        <dbReference type="SAM" id="SignalP"/>
    </source>
</evidence>
<dbReference type="RefSeq" id="WP_146451465.1">
    <property type="nucleotide sequence ID" value="NZ_SJPS01000004.1"/>
</dbReference>
<dbReference type="EC" id="1.8.1.8" evidence="12"/>
<keyword evidence="10" id="KW-0732">Signal</keyword>
<dbReference type="OrthoDB" id="9811036at2"/>
<feature type="transmembrane region" description="Helical" evidence="9">
    <location>
        <begin position="440"/>
        <end position="457"/>
    </location>
</feature>
<dbReference type="GO" id="GO:0005886">
    <property type="term" value="C:plasma membrane"/>
    <property type="evidence" value="ECO:0007669"/>
    <property type="project" value="UniProtKB-SubCell"/>
</dbReference>
<feature type="chain" id="PRO_5022936483" evidence="10">
    <location>
        <begin position="30"/>
        <end position="697"/>
    </location>
</feature>
<reference evidence="12 13" key="1">
    <citation type="submission" date="2019-02" db="EMBL/GenBank/DDBJ databases">
        <title>Deep-cultivation of Planctomycetes and their phenomic and genomic characterization uncovers novel biology.</title>
        <authorList>
            <person name="Wiegand S."/>
            <person name="Jogler M."/>
            <person name="Boedeker C."/>
            <person name="Pinto D."/>
            <person name="Vollmers J."/>
            <person name="Rivas-Marin E."/>
            <person name="Kohn T."/>
            <person name="Peeters S.H."/>
            <person name="Heuer A."/>
            <person name="Rast P."/>
            <person name="Oberbeckmann S."/>
            <person name="Bunk B."/>
            <person name="Jeske O."/>
            <person name="Meyerdierks A."/>
            <person name="Storesund J.E."/>
            <person name="Kallscheuer N."/>
            <person name="Luecker S."/>
            <person name="Lage O.M."/>
            <person name="Pohl T."/>
            <person name="Merkel B.J."/>
            <person name="Hornburger P."/>
            <person name="Mueller R.-W."/>
            <person name="Bruemmer F."/>
            <person name="Labrenz M."/>
            <person name="Spormann A.M."/>
            <person name="Op Den Camp H."/>
            <person name="Overmann J."/>
            <person name="Amann R."/>
            <person name="Jetten M.S.M."/>
            <person name="Mascher T."/>
            <person name="Medema M.H."/>
            <person name="Devos D.P."/>
            <person name="Kaster A.-K."/>
            <person name="Ovreas L."/>
            <person name="Rohde M."/>
            <person name="Galperin M.Y."/>
            <person name="Jogler C."/>
        </authorList>
    </citation>
    <scope>NUCLEOTIDE SEQUENCE [LARGE SCALE GENOMIC DNA]</scope>
    <source>
        <strain evidence="12 13">Pla144</strain>
    </source>
</reference>
<evidence type="ECO:0000259" key="11">
    <source>
        <dbReference type="PROSITE" id="PS51352"/>
    </source>
</evidence>
<feature type="transmembrane region" description="Helical" evidence="9">
    <location>
        <begin position="464"/>
        <end position="483"/>
    </location>
</feature>
<organism evidence="12 13">
    <name type="scientific">Bythopirellula polymerisocia</name>
    <dbReference type="NCBI Taxonomy" id="2528003"/>
    <lineage>
        <taxon>Bacteria</taxon>
        <taxon>Pseudomonadati</taxon>
        <taxon>Planctomycetota</taxon>
        <taxon>Planctomycetia</taxon>
        <taxon>Pirellulales</taxon>
        <taxon>Lacipirellulaceae</taxon>
        <taxon>Bythopirellula</taxon>
    </lineage>
</organism>
<accession>A0A5C6CMX7</accession>
<evidence type="ECO:0000256" key="1">
    <source>
        <dbReference type="ARBA" id="ARBA00004651"/>
    </source>
</evidence>
<sequence length="697" mass="75735" precursor="true">MSDVQNMSSRRWGAMLCVSLLAVANLAHAQFEFPDSFGGIGSSLSESKDPVSVSAEFVASKADQPAILFVTAEIGEGFHVYALDQGALPDGGGGPLPATINISAPKDVRLLGEWKPVVPPETHIDEEIWKGLQIREHAKTVTWFAPIELAKGVDPSTLEIVGKVVGQACNPQTCVPFNEDFQAKIGVGVTLPAGVQFTAAEGTEVTIPQSSPTVPSTGQSTEKLFSQQLGTAAPLVVESTTQDSFPHLLVLAFLGGLVLNVMPCVLPVIGLKVFAFIEQAGQSRWKIFALNLWYAIGVISVFMLLAVLSIVFRLGWGQLFQYPEFNIAMAAVIFAMGLSFMGIWEIPIPGFIGTSKVTEIGQKEGYEGAFAKGTITTLLATPCTGPFMGTALVGVLSRSPWQIMTIFFTIGLGMASPYILIGAFPQLIRFLPKPGEWMNTFKQLMGFVLIGTVVYLLTLLKPHFVVPTVAFLFGIWLVCWWIGRVPLTAPSSRRWNALGEGIAFGTMIGLVSFYWLAPILEQRQMRDAHILADAKFEQLLSEGTGEYSVRQEPWQPYSEKKLQWLLEHGKTVVIDFTADWCPTCKFMEKTVLKTKEMEAVFRDNDIYTLVADWTHQDSSPEVNQKLQDLGTQQIPLLAIYSAQNPTKPILIPGTYTIAGLTEQIRRAGPSLGGETKQGMANAAPGFGAVPSSGAGLR</sequence>
<feature type="region of interest" description="Disordered" evidence="8">
    <location>
        <begin position="670"/>
        <end position="697"/>
    </location>
</feature>
<evidence type="ECO:0000313" key="13">
    <source>
        <dbReference type="Proteomes" id="UP000318437"/>
    </source>
</evidence>
<dbReference type="Pfam" id="PF02683">
    <property type="entry name" value="DsbD_TM"/>
    <property type="match status" value="1"/>
</dbReference>
<keyword evidence="6 9" id="KW-0472">Membrane</keyword>
<keyword evidence="2" id="KW-1003">Cell membrane</keyword>
<keyword evidence="13" id="KW-1185">Reference proteome</keyword>
<keyword evidence="5 9" id="KW-1133">Transmembrane helix</keyword>
<protein>
    <submittedName>
        <fullName evidence="12">Thiol:disulfide interchange protein DsbD</fullName>
        <ecNumber evidence="12">1.8.1.8</ecNumber>
    </submittedName>
</protein>
<evidence type="ECO:0000256" key="8">
    <source>
        <dbReference type="SAM" id="MobiDB-lite"/>
    </source>
</evidence>
<feature type="transmembrane region" description="Helical" evidence="9">
    <location>
        <begin position="327"/>
        <end position="346"/>
    </location>
</feature>